<sequence length="407" mass="46024">MMRSDYQEQQCAQSTDISSVEDGSRKESVATQTTQAKPSQIVVLTNYSSLRRVQSALSMNLFLPPETPLLFGQELSLGETPETPGYQSFALHRDQPQCKEEDDSLKKLNDFLVSRDCSPVRYRVKGMLPEAAERTKREHLRKDRQGIVAVVETIAPGQEDETWAELTRSVEKLENVIRKLGERAKSSEWVTGVINLLMAFKSYLKDSYRLHVSTSSRCPDHCSTFAFSDPSEPEFSEECDHSHDLVCNDCENLYHLESLMKNAFSDPEIVFYSNDEKEDKLHDVQYCNDGLKVWKAYNIGTGKLVAWESLDKDGKILPSEIKIIESGSQGNRESIKKENTCLAAELPGPMKPVRSPEESGNEDRDCGLFSFPEPGCVKQYITMGKLEKYIAAEKHSFQDVLNPLEIK</sequence>
<feature type="compositionally biased region" description="Polar residues" evidence="1">
    <location>
        <begin position="7"/>
        <end position="18"/>
    </location>
</feature>
<gene>
    <name evidence="2" type="ORF">PEVE_00026907</name>
</gene>
<accession>A0ABN8SQY1</accession>
<reference evidence="2 3" key="1">
    <citation type="submission" date="2022-05" db="EMBL/GenBank/DDBJ databases">
        <authorList>
            <consortium name="Genoscope - CEA"/>
            <person name="William W."/>
        </authorList>
    </citation>
    <scope>NUCLEOTIDE SEQUENCE [LARGE SCALE GENOMIC DNA]</scope>
</reference>
<dbReference type="EMBL" id="CALNXI010003668">
    <property type="protein sequence ID" value="CAH3193992.1"/>
    <property type="molecule type" value="Genomic_DNA"/>
</dbReference>
<evidence type="ECO:0000256" key="1">
    <source>
        <dbReference type="SAM" id="MobiDB-lite"/>
    </source>
</evidence>
<dbReference type="Proteomes" id="UP001159427">
    <property type="component" value="Unassembled WGS sequence"/>
</dbReference>
<organism evidence="2 3">
    <name type="scientific">Porites evermanni</name>
    <dbReference type="NCBI Taxonomy" id="104178"/>
    <lineage>
        <taxon>Eukaryota</taxon>
        <taxon>Metazoa</taxon>
        <taxon>Cnidaria</taxon>
        <taxon>Anthozoa</taxon>
        <taxon>Hexacorallia</taxon>
        <taxon>Scleractinia</taxon>
        <taxon>Fungiina</taxon>
        <taxon>Poritidae</taxon>
        <taxon>Porites</taxon>
    </lineage>
</organism>
<feature type="region of interest" description="Disordered" evidence="1">
    <location>
        <begin position="1"/>
        <end position="35"/>
    </location>
</feature>
<evidence type="ECO:0000313" key="3">
    <source>
        <dbReference type="Proteomes" id="UP001159427"/>
    </source>
</evidence>
<keyword evidence="3" id="KW-1185">Reference proteome</keyword>
<name>A0ABN8SQY1_9CNID</name>
<proteinExistence type="predicted"/>
<protein>
    <submittedName>
        <fullName evidence="2">Uncharacterized protein</fullName>
    </submittedName>
</protein>
<evidence type="ECO:0000313" key="2">
    <source>
        <dbReference type="EMBL" id="CAH3193992.1"/>
    </source>
</evidence>
<comment type="caution">
    <text evidence="2">The sequence shown here is derived from an EMBL/GenBank/DDBJ whole genome shotgun (WGS) entry which is preliminary data.</text>
</comment>